<keyword evidence="2" id="KW-1185">Reference proteome</keyword>
<sequence length="155" mass="17882">MQSENMGEKHAYSRHCADIQNQVAEQQLIDDEIRSSADKIWVLAIQQDRALSEVYVPRFDDDLLSGENLPQRVEDSREIAEMRYWATDVTWQTLENDRIAIEALLIKIKVIRSETEMLHHMISEGRKILSELREDILAIKTLQGESCKILSEGDA</sequence>
<evidence type="ECO:0000313" key="1">
    <source>
        <dbReference type="EMBL" id="BDI31546.1"/>
    </source>
</evidence>
<accession>A0A402D767</accession>
<dbReference type="AlphaFoldDB" id="A0A402D767"/>
<evidence type="ECO:0000313" key="2">
    <source>
        <dbReference type="Proteomes" id="UP000287394"/>
    </source>
</evidence>
<dbReference type="EMBL" id="AP025739">
    <property type="protein sequence ID" value="BDI31546.1"/>
    <property type="molecule type" value="Genomic_DNA"/>
</dbReference>
<dbReference type="RefSeq" id="WP_119325298.1">
    <property type="nucleotide sequence ID" value="NZ_AP025739.1"/>
</dbReference>
<reference evidence="1 2" key="1">
    <citation type="journal article" date="2019" name="Int. J. Syst. Evol. Microbiol.">
        <title>Capsulimonas corticalis gen. nov., sp. nov., an aerobic capsulated bacterium, of a novel bacterial order, Capsulimonadales ord. nov., of the class Armatimonadia of the phylum Armatimonadetes.</title>
        <authorList>
            <person name="Li J."/>
            <person name="Kudo C."/>
            <person name="Tonouchi A."/>
        </authorList>
    </citation>
    <scope>NUCLEOTIDE SEQUENCE [LARGE SCALE GENOMIC DNA]</scope>
    <source>
        <strain evidence="1 2">AX-7</strain>
    </source>
</reference>
<organism evidence="1 2">
    <name type="scientific">Capsulimonas corticalis</name>
    <dbReference type="NCBI Taxonomy" id="2219043"/>
    <lineage>
        <taxon>Bacteria</taxon>
        <taxon>Bacillati</taxon>
        <taxon>Armatimonadota</taxon>
        <taxon>Armatimonadia</taxon>
        <taxon>Capsulimonadales</taxon>
        <taxon>Capsulimonadaceae</taxon>
        <taxon>Capsulimonas</taxon>
    </lineage>
</organism>
<dbReference type="KEGG" id="ccot:CCAX7_35970"/>
<name>A0A402D767_9BACT</name>
<dbReference type="Proteomes" id="UP000287394">
    <property type="component" value="Chromosome"/>
</dbReference>
<protein>
    <submittedName>
        <fullName evidence="1">Uncharacterized protein</fullName>
    </submittedName>
</protein>
<proteinExistence type="predicted"/>
<gene>
    <name evidence="1" type="ORF">CCAX7_35970</name>
</gene>